<dbReference type="InterPro" id="IPR011059">
    <property type="entry name" value="Metal-dep_hydrolase_composite"/>
</dbReference>
<feature type="domain" description="Amidohydrolase 3" evidence="1">
    <location>
        <begin position="51"/>
        <end position="526"/>
    </location>
</feature>
<dbReference type="Gene3D" id="3.10.310.70">
    <property type="match status" value="1"/>
</dbReference>
<dbReference type="Gene3D" id="2.30.40.10">
    <property type="entry name" value="Urease, subunit C, domain 1"/>
    <property type="match status" value="1"/>
</dbReference>
<protein>
    <submittedName>
        <fullName evidence="2">Amidohydrolase</fullName>
    </submittedName>
</protein>
<evidence type="ECO:0000313" key="3">
    <source>
        <dbReference type="Proteomes" id="UP000234966"/>
    </source>
</evidence>
<accession>A0A2N6MND3</accession>
<dbReference type="PANTHER" id="PTHR22642:SF2">
    <property type="entry name" value="PROTEIN LONG AFTER FAR-RED 3"/>
    <property type="match status" value="1"/>
</dbReference>
<dbReference type="InterPro" id="IPR032466">
    <property type="entry name" value="Metal_Hydrolase"/>
</dbReference>
<organism evidence="2 3">
    <name type="scientific">Fischerella thermalis CCMEE 5330</name>
    <dbReference type="NCBI Taxonomy" id="2019670"/>
    <lineage>
        <taxon>Bacteria</taxon>
        <taxon>Bacillati</taxon>
        <taxon>Cyanobacteriota</taxon>
        <taxon>Cyanophyceae</taxon>
        <taxon>Nostocales</taxon>
        <taxon>Hapalosiphonaceae</taxon>
        <taxon>Fischerella</taxon>
    </lineage>
</organism>
<dbReference type="GO" id="GO:0016810">
    <property type="term" value="F:hydrolase activity, acting on carbon-nitrogen (but not peptide) bonds"/>
    <property type="evidence" value="ECO:0007669"/>
    <property type="project" value="InterPro"/>
</dbReference>
<dbReference type="Pfam" id="PF07969">
    <property type="entry name" value="Amidohydro_3"/>
    <property type="match status" value="1"/>
</dbReference>
<evidence type="ECO:0000259" key="1">
    <source>
        <dbReference type="Pfam" id="PF07969"/>
    </source>
</evidence>
<dbReference type="InterPro" id="IPR033932">
    <property type="entry name" value="YtcJ-like"/>
</dbReference>
<gene>
    <name evidence="2" type="ORF">CEN41_01630</name>
</gene>
<dbReference type="InterPro" id="IPR013108">
    <property type="entry name" value="Amidohydro_3"/>
</dbReference>
<name>A0A2N6MND3_9CYAN</name>
<dbReference type="AlphaFoldDB" id="A0A2N6MND3"/>
<dbReference type="Proteomes" id="UP000234966">
    <property type="component" value="Unassembled WGS sequence"/>
</dbReference>
<dbReference type="EMBL" id="NMQI01000031">
    <property type="protein sequence ID" value="PMB48260.1"/>
    <property type="molecule type" value="Genomic_DNA"/>
</dbReference>
<evidence type="ECO:0000313" key="2">
    <source>
        <dbReference type="EMBL" id="PMB48260.1"/>
    </source>
</evidence>
<dbReference type="Gene3D" id="3.20.20.140">
    <property type="entry name" value="Metal-dependent hydrolases"/>
    <property type="match status" value="1"/>
</dbReference>
<proteinExistence type="predicted"/>
<keyword evidence="2" id="KW-0378">Hydrolase</keyword>
<reference evidence="2 3" key="1">
    <citation type="submission" date="2017-07" db="EMBL/GenBank/DDBJ databases">
        <title>Genomes of Fischerella (Mastigocladus) sp. strains.</title>
        <authorList>
            <person name="Miller S.R."/>
        </authorList>
    </citation>
    <scope>NUCLEOTIDE SEQUENCE [LARGE SCALE GENOMIC DNA]</scope>
    <source>
        <strain evidence="2 3">CCMEE 5330</strain>
    </source>
</reference>
<dbReference type="SUPFAM" id="SSF51338">
    <property type="entry name" value="Composite domain of metallo-dependent hydrolases"/>
    <property type="match status" value="1"/>
</dbReference>
<sequence length="532" mass="57923">MIDVILTDGRIYTQTSAGMVEAVAIARGRVVAVGTTADILALRDTRTVVESLRGRTVLPGLIDAHVHYQLTAQALSAVDVFEVLSLDVALERVAARASNMQPGQWITGGGWAQGLWASGAFPTAADLDRVASQNPVYLRAKSGHAGWANSAALAACGITASTLDPDGGEIVRDAEGNPTGILLETAMRLVERRIPAPTVAQLADMMLEAQAQFHAQGLTGLHDYDDPSCMAALQLLRERGQLGLRVHKNVNRGWLEHALALGVRANFGDDWLKIGALKMFADGALGPKTALMIDPYIGEPNNYGIAVLTADEMYESMSKASAHGLPTTIHAIGDRAFREVCDVMERVRAEEAARGQTPDQLRHRVEHVQIIHPDDRFRLRDLKVIASMQPTHATSDYPVAERYWGERCAWAYNARWQLDQGVVVAFGSDSPVERFNPFEGIAAAVTRQKNGQPEGGWYPEMRLTVEEAIAGFTTGAAYASYQEDRLGRLGVGYYADLVVLDRDIFTTPAHEIDRILPVATMVDGQWRYGGLD</sequence>
<dbReference type="CDD" id="cd01300">
    <property type="entry name" value="YtcJ_like"/>
    <property type="match status" value="1"/>
</dbReference>
<comment type="caution">
    <text evidence="2">The sequence shown here is derived from an EMBL/GenBank/DDBJ whole genome shotgun (WGS) entry which is preliminary data.</text>
</comment>
<dbReference type="SUPFAM" id="SSF51556">
    <property type="entry name" value="Metallo-dependent hydrolases"/>
    <property type="match status" value="1"/>
</dbReference>
<dbReference type="PANTHER" id="PTHR22642">
    <property type="entry name" value="IMIDAZOLONEPROPIONASE"/>
    <property type="match status" value="1"/>
</dbReference>